<dbReference type="Pfam" id="PF23034">
    <property type="entry name" value="DUF7035"/>
    <property type="match status" value="1"/>
</dbReference>
<dbReference type="PANTHER" id="PTHR31378:SF17">
    <property type="match status" value="1"/>
</dbReference>
<evidence type="ECO:0000259" key="4">
    <source>
        <dbReference type="Pfam" id="PF23034"/>
    </source>
</evidence>
<comment type="caution">
    <text evidence="6">The sequence shown here is derived from an EMBL/GenBank/DDBJ whole genome shotgun (WGS) entry which is preliminary data.</text>
</comment>
<proteinExistence type="predicted"/>
<feature type="domain" description="DUF7034" evidence="3">
    <location>
        <begin position="791"/>
        <end position="917"/>
    </location>
</feature>
<sequence>MKDWILIVLAILCTGVSISGANDIRMKDVTLAPGKYARMSGGTWRCNLEWRLQFTQDTPSGVITITGDSPVFTTKRLEISTPLEFIYLLGLTVNSGPGSVSFEATNGVDAPVPLLVNYNCQIPPGTINVEMYGDTLIDGFDTSAEAPMLAFKVTNLELEASISVTTTSKSIVVSTTCAYLQKSIYFIPFQYASANLWQDLFDDFNITLYYFATNTPLYTTTVRNNLIKSNVNIIDPKIYGLDSSNNIVGDGFYVRINVTSSVDTPTLSITTYGSSIQRNLYSIGNATNGVIYLQNKASLKIVAPEEFQSNFASSSGIMTYNYSITTPTAAVPNIVVSKTDISFLKDILHSSIETNQAITLYIFNVQMGAEVLASSLPYPYGYSLGNSKLFTRSDDYFLSNGAYGKFNFRYYNNDAYSYSQDLGRTGPYDNEPPVLHSIERFQFGTITVFRVHITDATGFNYISTIGNYTSLINGTIQDGFYEFQVDQKVYYNILSYVNICDQALNCAEIKVGVLSSTIYKILDTNEFNSLAEISSIYFKHDQVDASYQGIDNAVYLCSNISTLNPHIYFLKGTDLDMELIKPILGIYNNDIGCYEFEFRVDKNAMQSSYAFHYRVSSSWVPFSSLTSIYGERSRLKIKSINGDALGPMVTKVELLPRHIVNSVGEDMYITWRFTIQDSTNGFKTGHVSIVGDLGLVRYNYTLSPTSDGYLVSGNQYSGEYEIKVQIKSKCASQLFYIHYMVLSDEYEYTTYYSRDEFSSSKKSPLMQFSSDIDGLTSIDVVCQTITDTDPPFLIDFNFFPKIIDSTYNGELTDRESRLVLFSFTVNDDIGLLNTSLPIIYIHDQNYQVIQKTASLFSFGGTSAIYNCPFYLPFGFGFPGGLKVSVFGMVDLNSNMRGYSMSELDTANFPNTIQVQPTLNSNPAIFGTSQLTSDGGLLYVMGKNILSTDELIVQDATTKTLQTIFPDSNLNSIAQFNTIVKLPNYDYVYITFKRTASDFSNTYTVNITKVETLDSSSSDGSLEPSEESSSDHLPTNPPQECLNRCGNGKCTPNGCVCNPSWVGLDCSSQVIIVNPTINTTLPSTNITIPSTDYKNEDVLYAIISVVAVNELDKDGNIVY</sequence>
<dbReference type="InterPro" id="IPR055462">
    <property type="entry name" value="DUF7034"/>
</dbReference>
<feature type="region of interest" description="Disordered" evidence="1">
    <location>
        <begin position="1013"/>
        <end position="1036"/>
    </location>
</feature>
<keyword evidence="7" id="KW-1185">Reference proteome</keyword>
<evidence type="ECO:0000256" key="2">
    <source>
        <dbReference type="SAM" id="SignalP"/>
    </source>
</evidence>
<dbReference type="EMBL" id="AJWJ01000777">
    <property type="protein sequence ID" value="KAF2068997.1"/>
    <property type="molecule type" value="Genomic_DNA"/>
</dbReference>
<gene>
    <name evidence="6" type="ORF">CYY_009685</name>
</gene>
<dbReference type="AlphaFoldDB" id="A0A8J4PJW6"/>
<evidence type="ECO:0000259" key="3">
    <source>
        <dbReference type="Pfam" id="PF23033"/>
    </source>
</evidence>
<feature type="non-terminal residue" evidence="6">
    <location>
        <position position="1118"/>
    </location>
</feature>
<reference evidence="6" key="1">
    <citation type="submission" date="2020-01" db="EMBL/GenBank/DDBJ databases">
        <title>Development of genomics and gene disruption for Polysphondylium violaceum indicates a role for the polyketide synthase stlB in stalk morphogenesis.</title>
        <authorList>
            <person name="Narita B."/>
            <person name="Kawabe Y."/>
            <person name="Kin K."/>
            <person name="Saito T."/>
            <person name="Gibbs R."/>
            <person name="Kuspa A."/>
            <person name="Muzny D."/>
            <person name="Queller D."/>
            <person name="Richards S."/>
            <person name="Strassman J."/>
            <person name="Sucgang R."/>
            <person name="Worley K."/>
            <person name="Schaap P."/>
        </authorList>
    </citation>
    <scope>NUCLEOTIDE SEQUENCE</scope>
    <source>
        <strain evidence="6">QSvi11</strain>
    </source>
</reference>
<dbReference type="InterPro" id="IPR055463">
    <property type="entry name" value="DUF7035"/>
</dbReference>
<evidence type="ECO:0000256" key="1">
    <source>
        <dbReference type="SAM" id="MobiDB-lite"/>
    </source>
</evidence>
<evidence type="ECO:0000313" key="6">
    <source>
        <dbReference type="EMBL" id="KAF2068997.1"/>
    </source>
</evidence>
<dbReference type="Pfam" id="PF23033">
    <property type="entry name" value="DUF7034"/>
    <property type="match status" value="1"/>
</dbReference>
<evidence type="ECO:0008006" key="8">
    <source>
        <dbReference type="Google" id="ProtNLM"/>
    </source>
</evidence>
<dbReference type="Proteomes" id="UP000695562">
    <property type="component" value="Unassembled WGS sequence"/>
</dbReference>
<name>A0A8J4PJW6_9MYCE</name>
<dbReference type="InterPro" id="IPR056645">
    <property type="entry name" value="DUF7743"/>
</dbReference>
<feature type="domain" description="DUF7035" evidence="4">
    <location>
        <begin position="642"/>
        <end position="783"/>
    </location>
</feature>
<feature type="signal peptide" evidence="2">
    <location>
        <begin position="1"/>
        <end position="21"/>
    </location>
</feature>
<feature type="chain" id="PRO_5035153680" description="EGF-like domain-containing protein" evidence="2">
    <location>
        <begin position="22"/>
        <end position="1118"/>
    </location>
</feature>
<organism evidence="6 7">
    <name type="scientific">Polysphondylium violaceum</name>
    <dbReference type="NCBI Taxonomy" id="133409"/>
    <lineage>
        <taxon>Eukaryota</taxon>
        <taxon>Amoebozoa</taxon>
        <taxon>Evosea</taxon>
        <taxon>Eumycetozoa</taxon>
        <taxon>Dictyostelia</taxon>
        <taxon>Dictyosteliales</taxon>
        <taxon>Dictyosteliaceae</taxon>
        <taxon>Polysphondylium</taxon>
    </lineage>
</organism>
<feature type="domain" description="DUF7743" evidence="5">
    <location>
        <begin position="428"/>
        <end position="537"/>
    </location>
</feature>
<evidence type="ECO:0000313" key="7">
    <source>
        <dbReference type="Proteomes" id="UP000695562"/>
    </source>
</evidence>
<accession>A0A8J4PJW6</accession>
<protein>
    <recommendedName>
        <fullName evidence="8">EGF-like domain-containing protein</fullName>
    </recommendedName>
</protein>
<dbReference type="Pfam" id="PF24893">
    <property type="entry name" value="DUF7743"/>
    <property type="match status" value="1"/>
</dbReference>
<dbReference type="PANTHER" id="PTHR31378">
    <property type="entry name" value="EGF-LIKE DOMAIN-CONTAINING PROTEIN-RELATED-RELATED"/>
    <property type="match status" value="1"/>
</dbReference>
<keyword evidence="2" id="KW-0732">Signal</keyword>
<dbReference type="OrthoDB" id="21537at2759"/>
<evidence type="ECO:0000259" key="5">
    <source>
        <dbReference type="Pfam" id="PF24893"/>
    </source>
</evidence>
<feature type="compositionally biased region" description="Low complexity" evidence="1">
    <location>
        <begin position="1013"/>
        <end position="1022"/>
    </location>
</feature>